<keyword evidence="3" id="KW-1185">Reference proteome</keyword>
<organism evidence="2 3">
    <name type="scientific">Cerrena zonata</name>
    <dbReference type="NCBI Taxonomy" id="2478898"/>
    <lineage>
        <taxon>Eukaryota</taxon>
        <taxon>Fungi</taxon>
        <taxon>Dikarya</taxon>
        <taxon>Basidiomycota</taxon>
        <taxon>Agaricomycotina</taxon>
        <taxon>Agaricomycetes</taxon>
        <taxon>Polyporales</taxon>
        <taxon>Cerrenaceae</taxon>
        <taxon>Cerrena</taxon>
    </lineage>
</organism>
<gene>
    <name evidence="2" type="ORF">QCA50_020364</name>
</gene>
<accession>A0AAW0FCE4</accession>
<feature type="transmembrane region" description="Helical" evidence="1">
    <location>
        <begin position="230"/>
        <end position="250"/>
    </location>
</feature>
<feature type="transmembrane region" description="Helical" evidence="1">
    <location>
        <begin position="86"/>
        <end position="113"/>
    </location>
</feature>
<keyword evidence="1" id="KW-0472">Membrane</keyword>
<name>A0AAW0FCE4_9APHY</name>
<sequence length="362" mass="39905">MPVPFRDITRQFGPASTYAGNAVISEGGSNECQYSFPPPRTRSGELIGAGALSNGFTYPIQLIAGIVCLKALFASKRRINTVLFRLFIYQTIGLMLANTAGFIVSLISFHWYIGPYEEIAYQLLASSGSDFLCANLWFYEGLSQEAQSWIVKFNTVNIVLNVIFEIIGMLTDAMLIWRCRQIWKFTLFSKPNLVILLPVLLFVGSIVLGITTLSDVDIPLFDGINLAEAYFGTSLALNVSLTLLIVCRLLKCKLQSQKVLGEAHVKHYTVITMLFVESAFMNAVCSIILLATYTSTGYTFLVDTGLVFTICISAMPAVQACANYLIIYRGTQGFYGSWSNEVSVSNAQTISFRSPDVSTVCD</sequence>
<dbReference type="EMBL" id="JASBNA010000108">
    <property type="protein sequence ID" value="KAK7676682.1"/>
    <property type="molecule type" value="Genomic_DNA"/>
</dbReference>
<feature type="transmembrane region" description="Helical" evidence="1">
    <location>
        <begin position="158"/>
        <end position="179"/>
    </location>
</feature>
<evidence type="ECO:0000313" key="2">
    <source>
        <dbReference type="EMBL" id="KAK7676682.1"/>
    </source>
</evidence>
<keyword evidence="1" id="KW-0812">Transmembrane</keyword>
<feature type="transmembrane region" description="Helical" evidence="1">
    <location>
        <begin position="56"/>
        <end position="74"/>
    </location>
</feature>
<evidence type="ECO:0000256" key="1">
    <source>
        <dbReference type="SAM" id="Phobius"/>
    </source>
</evidence>
<proteinExistence type="predicted"/>
<feature type="transmembrane region" description="Helical" evidence="1">
    <location>
        <begin position="270"/>
        <end position="293"/>
    </location>
</feature>
<comment type="caution">
    <text evidence="2">The sequence shown here is derived from an EMBL/GenBank/DDBJ whole genome shotgun (WGS) entry which is preliminary data.</text>
</comment>
<keyword evidence="1" id="KW-1133">Transmembrane helix</keyword>
<feature type="transmembrane region" description="Helical" evidence="1">
    <location>
        <begin position="305"/>
        <end position="327"/>
    </location>
</feature>
<protein>
    <submittedName>
        <fullName evidence="2">Uncharacterized protein</fullName>
    </submittedName>
</protein>
<dbReference type="Proteomes" id="UP001385951">
    <property type="component" value="Unassembled WGS sequence"/>
</dbReference>
<feature type="transmembrane region" description="Helical" evidence="1">
    <location>
        <begin position="191"/>
        <end position="210"/>
    </location>
</feature>
<dbReference type="AlphaFoldDB" id="A0AAW0FCE4"/>
<reference evidence="2 3" key="1">
    <citation type="submission" date="2022-09" db="EMBL/GenBank/DDBJ databases">
        <authorList>
            <person name="Palmer J.M."/>
        </authorList>
    </citation>
    <scope>NUCLEOTIDE SEQUENCE [LARGE SCALE GENOMIC DNA]</scope>
    <source>
        <strain evidence="2 3">DSM 7382</strain>
    </source>
</reference>
<evidence type="ECO:0000313" key="3">
    <source>
        <dbReference type="Proteomes" id="UP001385951"/>
    </source>
</evidence>